<comment type="function">
    <text evidence="14">Secreted metalloproteinase that allows assimilation of proteinaceous substrates. Shows high activities on basic nuclear substrates such as histone and protamine.</text>
</comment>
<feature type="signal peptide" evidence="14">
    <location>
        <begin position="1"/>
        <end position="17"/>
    </location>
</feature>
<feature type="compositionally biased region" description="Gly residues" evidence="15">
    <location>
        <begin position="461"/>
        <end position="477"/>
    </location>
</feature>
<evidence type="ECO:0000256" key="9">
    <source>
        <dbReference type="ARBA" id="ARBA00023049"/>
    </source>
</evidence>
<organism evidence="16 17">
    <name type="scientific">Aspergillus calidoustus</name>
    <dbReference type="NCBI Taxonomy" id="454130"/>
    <lineage>
        <taxon>Eukaryota</taxon>
        <taxon>Fungi</taxon>
        <taxon>Dikarya</taxon>
        <taxon>Ascomycota</taxon>
        <taxon>Pezizomycotina</taxon>
        <taxon>Eurotiomycetes</taxon>
        <taxon>Eurotiomycetidae</taxon>
        <taxon>Eurotiales</taxon>
        <taxon>Aspergillaceae</taxon>
        <taxon>Aspergillus</taxon>
        <taxon>Aspergillus subgen. Nidulantes</taxon>
    </lineage>
</organism>
<feature type="chain" id="PRO_5006773422" description="Neutral protease 2" evidence="14">
    <location>
        <begin position="18"/>
        <end position="557"/>
    </location>
</feature>
<evidence type="ECO:0000313" key="17">
    <source>
        <dbReference type="Proteomes" id="UP000054771"/>
    </source>
</evidence>
<feature type="active site" evidence="12">
    <location>
        <position position="300"/>
    </location>
</feature>
<dbReference type="EMBL" id="CDMC01000006">
    <property type="protein sequence ID" value="CEN61375.1"/>
    <property type="molecule type" value="Genomic_DNA"/>
</dbReference>
<feature type="binding site" evidence="13">
    <location>
        <position position="314"/>
    </location>
    <ligand>
        <name>Zn(2+)</name>
        <dbReference type="ChEBI" id="CHEBI:29105"/>
        <note>catalytic</note>
    </ligand>
</feature>
<feature type="region of interest" description="Disordered" evidence="15">
    <location>
        <begin position="355"/>
        <end position="527"/>
    </location>
</feature>
<keyword evidence="10" id="KW-0865">Zymogen</keyword>
<dbReference type="CDD" id="cd11008">
    <property type="entry name" value="M35_deuterolysin_like"/>
    <property type="match status" value="1"/>
</dbReference>
<dbReference type="Proteomes" id="UP000054771">
    <property type="component" value="Unassembled WGS sequence"/>
</dbReference>
<keyword evidence="14" id="KW-0964">Secreted</keyword>
<dbReference type="InterPro" id="IPR001384">
    <property type="entry name" value="Peptidase_M35"/>
</dbReference>
<evidence type="ECO:0000256" key="5">
    <source>
        <dbReference type="ARBA" id="ARBA00022723"/>
    </source>
</evidence>
<dbReference type="InterPro" id="IPR050414">
    <property type="entry name" value="Fungal_M35_metalloproteases"/>
</dbReference>
<evidence type="ECO:0000256" key="4">
    <source>
        <dbReference type="ARBA" id="ARBA00022685"/>
    </source>
</evidence>
<comment type="similarity">
    <text evidence="2 14">Belongs to the peptidase M35 family.</text>
</comment>
<keyword evidence="4 14" id="KW-0165">Cleavage on pair of basic residues</keyword>
<evidence type="ECO:0000256" key="14">
    <source>
        <dbReference type="RuleBase" id="RU361126"/>
    </source>
</evidence>
<name>A0A0U5GQG7_ASPCI</name>
<dbReference type="PANTHER" id="PTHR37016:SF3">
    <property type="entry name" value="NEUTRAL PROTEASE 2-RELATED"/>
    <property type="match status" value="1"/>
</dbReference>
<gene>
    <name evidence="16" type="ORF">ASPCAL08029</name>
</gene>
<keyword evidence="17" id="KW-1185">Reference proteome</keyword>
<dbReference type="OMA" id="EYTHATG"/>
<keyword evidence="8 13" id="KW-0862">Zinc</keyword>
<feature type="compositionally biased region" description="Gly residues" evidence="15">
    <location>
        <begin position="407"/>
        <end position="420"/>
    </location>
</feature>
<feature type="compositionally biased region" description="Low complexity" evidence="15">
    <location>
        <begin position="502"/>
        <end position="517"/>
    </location>
</feature>
<evidence type="ECO:0000256" key="8">
    <source>
        <dbReference type="ARBA" id="ARBA00022833"/>
    </source>
</evidence>
<evidence type="ECO:0000256" key="7">
    <source>
        <dbReference type="ARBA" id="ARBA00022801"/>
    </source>
</evidence>
<keyword evidence="11" id="KW-1015">Disulfide bond</keyword>
<feature type="binding site" evidence="13">
    <location>
        <position position="303"/>
    </location>
    <ligand>
        <name>Zn(2+)</name>
        <dbReference type="ChEBI" id="CHEBI:29105"/>
        <note>catalytic</note>
    </ligand>
</feature>
<evidence type="ECO:0000256" key="6">
    <source>
        <dbReference type="ARBA" id="ARBA00022729"/>
    </source>
</evidence>
<dbReference type="PRINTS" id="PR00768">
    <property type="entry name" value="DEUTEROLYSIN"/>
</dbReference>
<dbReference type="GO" id="GO:0006508">
    <property type="term" value="P:proteolysis"/>
    <property type="evidence" value="ECO:0007669"/>
    <property type="project" value="UniProtKB-KW"/>
</dbReference>
<comment type="catalytic activity">
    <reaction evidence="1 14">
        <text>Preferential cleavage of bonds with hydrophobic residues in P1'. Also 3-Asn-|-Gln-4 and 8-Gly-|-Ser-9 bonds in insulin B chain.</text>
        <dbReference type="EC" id="3.4.24.39"/>
    </reaction>
</comment>
<dbReference type="AlphaFoldDB" id="A0A0U5GQG7"/>
<dbReference type="PANTHER" id="PTHR37016">
    <property type="match status" value="1"/>
</dbReference>
<evidence type="ECO:0000256" key="1">
    <source>
        <dbReference type="ARBA" id="ARBA00001187"/>
    </source>
</evidence>
<dbReference type="EC" id="3.4.24.39" evidence="14"/>
<dbReference type="OrthoDB" id="412874at2759"/>
<feature type="compositionally biased region" description="Polar residues" evidence="15">
    <location>
        <begin position="483"/>
        <end position="498"/>
    </location>
</feature>
<feature type="binding site" evidence="13">
    <location>
        <position position="299"/>
    </location>
    <ligand>
        <name>Zn(2+)</name>
        <dbReference type="ChEBI" id="CHEBI:29105"/>
        <note>catalytic</note>
    </ligand>
</feature>
<protein>
    <recommendedName>
        <fullName evidence="14">Neutral protease 2</fullName>
        <ecNumber evidence="14">3.4.24.39</ecNumber>
    </recommendedName>
    <alternativeName>
        <fullName evidence="14">Deuterolysin</fullName>
    </alternativeName>
</protein>
<keyword evidence="6 14" id="KW-0732">Signal</keyword>
<dbReference type="GO" id="GO:0046872">
    <property type="term" value="F:metal ion binding"/>
    <property type="evidence" value="ECO:0007669"/>
    <property type="project" value="UniProtKB-KW"/>
</dbReference>
<evidence type="ECO:0000313" key="16">
    <source>
        <dbReference type="EMBL" id="CEN61375.1"/>
    </source>
</evidence>
<dbReference type="SUPFAM" id="SSF55486">
    <property type="entry name" value="Metalloproteases ('zincins'), catalytic domain"/>
    <property type="match status" value="1"/>
</dbReference>
<dbReference type="GO" id="GO:0005576">
    <property type="term" value="C:extracellular region"/>
    <property type="evidence" value="ECO:0007669"/>
    <property type="project" value="UniProtKB-SubCell"/>
</dbReference>
<dbReference type="STRING" id="454130.A0A0U5GQG7"/>
<evidence type="ECO:0000256" key="10">
    <source>
        <dbReference type="ARBA" id="ARBA00023145"/>
    </source>
</evidence>
<dbReference type="Gene3D" id="3.40.390.10">
    <property type="entry name" value="Collagenase (Catalytic Domain)"/>
    <property type="match status" value="1"/>
</dbReference>
<dbReference type="InterPro" id="IPR024079">
    <property type="entry name" value="MetalloPept_cat_dom_sf"/>
</dbReference>
<accession>A0A0U5GQG7</accession>
<dbReference type="Gene3D" id="2.60.40.2970">
    <property type="match status" value="1"/>
</dbReference>
<feature type="compositionally biased region" description="Low complexity" evidence="15">
    <location>
        <begin position="367"/>
        <end position="400"/>
    </location>
</feature>
<keyword evidence="9 14" id="KW-0482">Metalloprotease</keyword>
<keyword evidence="5 13" id="KW-0479">Metal-binding</keyword>
<evidence type="ECO:0000256" key="13">
    <source>
        <dbReference type="PIRSR" id="PIRSR601384-2"/>
    </source>
</evidence>
<comment type="cofactor">
    <cofactor evidence="13 14">
        <name>Zn(2+)</name>
        <dbReference type="ChEBI" id="CHEBI:29105"/>
    </cofactor>
    <text evidence="13 14">Binds 1 zinc ion per subunit.</text>
</comment>
<comment type="subcellular location">
    <subcellularLocation>
        <location evidence="14">Secreted</location>
    </subcellularLocation>
</comment>
<feature type="compositionally biased region" description="Gly residues" evidence="15">
    <location>
        <begin position="438"/>
        <end position="448"/>
    </location>
</feature>
<evidence type="ECO:0000256" key="12">
    <source>
        <dbReference type="PIRSR" id="PIRSR601384-1"/>
    </source>
</evidence>
<keyword evidence="3 14" id="KW-0645">Protease</keyword>
<evidence type="ECO:0000256" key="11">
    <source>
        <dbReference type="ARBA" id="ARBA00023157"/>
    </source>
</evidence>
<evidence type="ECO:0000256" key="15">
    <source>
        <dbReference type="SAM" id="MobiDB-lite"/>
    </source>
</evidence>
<evidence type="ECO:0000256" key="2">
    <source>
        <dbReference type="ARBA" id="ARBA00010279"/>
    </source>
</evidence>
<keyword evidence="7 14" id="KW-0378">Hydrolase</keyword>
<proteinExistence type="inferred from homology"/>
<feature type="compositionally biased region" description="Low complexity" evidence="15">
    <location>
        <begin position="449"/>
        <end position="460"/>
    </location>
</feature>
<sequence>MFVRFAYLLAGLTLASGKPVLMSRLDQDASQLSFDVTLLPLGNTTVQAQVTNTGSEDVRLVRRGGILDPVATKKVTIHGGDAEADFTGAYVGYHLSHLTDEGFVQVSPNQTVTSVFDIDTFYTLSAGQEYTAVANGVLEYTTLNNTKKFHTFVYESNNITFTTPSDVKRLKARSILDCSNDEYNAKVQNAIARAAKMATAAAADARNGASDNFQKFFFTTDQDALDEVAGRLEAIATEATTTGLMTYYCAPRAQDDCSGNVAAMTYPSENIIVNCDLYYSTEADSNYCGYLDQGGIALHEYTHATGVYAPGTDDVVYGYDSVQALDTTSALNNADSYAYYAAAVYLQCAADDSTQEGTPLDIDLGDSTSASATGTATESAVPTSTSQPTLTSTSTSTSGSDWPWGQTGWGSSGSSSGSGSGIFPSDTPTAPTDVPSTGSGGYGNGGYGNFPPSGSYPSSGPGSGSGGFGGYGQGPWGAGWSKEAQSGSGTAPTPTFVTSAAPGISTPLTATTTPGTSTGTGAGEGTSGNVPFDIEALIAWLKSVFGGQVEIEEVASA</sequence>
<evidence type="ECO:0000256" key="3">
    <source>
        <dbReference type="ARBA" id="ARBA00022670"/>
    </source>
</evidence>
<reference evidence="17" key="1">
    <citation type="journal article" date="2016" name="Genome Announc.">
        <title>Draft genome sequences of fungus Aspergillus calidoustus.</title>
        <authorList>
            <person name="Horn F."/>
            <person name="Linde J."/>
            <person name="Mattern D.J."/>
            <person name="Walther G."/>
            <person name="Guthke R."/>
            <person name="Scherlach K."/>
            <person name="Martin K."/>
            <person name="Brakhage A.A."/>
            <person name="Petzke L."/>
            <person name="Valiante V."/>
        </authorList>
    </citation>
    <scope>NUCLEOTIDE SEQUENCE [LARGE SCALE GENOMIC DNA]</scope>
    <source>
        <strain evidence="17">SF006504</strain>
    </source>
</reference>
<dbReference type="GO" id="GO:0004222">
    <property type="term" value="F:metalloendopeptidase activity"/>
    <property type="evidence" value="ECO:0007669"/>
    <property type="project" value="InterPro"/>
</dbReference>
<dbReference type="Pfam" id="PF02102">
    <property type="entry name" value="Peptidase_M35"/>
    <property type="match status" value="1"/>
</dbReference>